<organism evidence="1 2">
    <name type="scientific">Racocetra persica</name>
    <dbReference type="NCBI Taxonomy" id="160502"/>
    <lineage>
        <taxon>Eukaryota</taxon>
        <taxon>Fungi</taxon>
        <taxon>Fungi incertae sedis</taxon>
        <taxon>Mucoromycota</taxon>
        <taxon>Glomeromycotina</taxon>
        <taxon>Glomeromycetes</taxon>
        <taxon>Diversisporales</taxon>
        <taxon>Gigasporaceae</taxon>
        <taxon>Racocetra</taxon>
    </lineage>
</organism>
<accession>A0ACA9N5U3</accession>
<evidence type="ECO:0000313" key="1">
    <source>
        <dbReference type="EMBL" id="CAG8636100.1"/>
    </source>
</evidence>
<proteinExistence type="predicted"/>
<name>A0ACA9N5U3_9GLOM</name>
<dbReference type="Proteomes" id="UP000789920">
    <property type="component" value="Unassembled WGS sequence"/>
</dbReference>
<comment type="caution">
    <text evidence="1">The sequence shown here is derived from an EMBL/GenBank/DDBJ whole genome shotgun (WGS) entry which is preliminary data.</text>
</comment>
<feature type="non-terminal residue" evidence="1">
    <location>
        <position position="616"/>
    </location>
</feature>
<gene>
    <name evidence="1" type="ORF">RPERSI_LOCUS7294</name>
</gene>
<evidence type="ECO:0000313" key="2">
    <source>
        <dbReference type="Proteomes" id="UP000789920"/>
    </source>
</evidence>
<protein>
    <submittedName>
        <fullName evidence="1">25521_t:CDS:1</fullName>
    </submittedName>
</protein>
<sequence length="616" mass="69423">MFVPRSAIKRSSTTPVKTNKRVKTTTQVVTNIERTDEPSALNPVKSPKQVNNNVEETEEIDPVKEYCYQQREASTGEPVCVVCGKYGEYICDETDHDVCSIECKKIDIERTTKIIKDISQPLHKTTQPVPQHSHHANTTFVSGDSSQMLLQIPSDLFHAQLTAYLPHPEIKILTNFQVQSILSKNKIIVRGKNIPCPISKFEHCKLPPKMADNLQQIGYLEPTEIQMQVIPTALVGRDILASAQTGSGKTAAFLIPIIIHAWTVSQFREGKGGPYAIIMAPTRELCSQIEELAKKMIAGLQNMKTALIVGGVPMSNQVHRLKKGVHIVIATPGRLLGVMNQYEELIMTNIHMIVIDEVDMMFKMGFEKQVTEIMDKINSSSNTRLQILMFSATIPDNIEKHANLLLHNHIRITVGELKQTILWVENKSKKKQLFSILNDPKYYRPPIIVFVESKMGADLLSQAIEKKCDARTISIHSDKSQKERMHILQSFINGEYEIIVSTGVLSRGLDLSTVNMVVNFDMAVSIDEYVHQCGRASGSDHKHLFKEFVSMLKMQPSGRVTPLPSKLLNHGYTFRMQKKHSWLRHEFGPSSLFFKIRFAAAVTDFSSNVNRLDDNP</sequence>
<reference evidence="1" key="1">
    <citation type="submission" date="2021-06" db="EMBL/GenBank/DDBJ databases">
        <authorList>
            <person name="Kallberg Y."/>
            <person name="Tangrot J."/>
            <person name="Rosling A."/>
        </authorList>
    </citation>
    <scope>NUCLEOTIDE SEQUENCE</scope>
    <source>
        <strain evidence="1">MA461A</strain>
    </source>
</reference>
<dbReference type="EMBL" id="CAJVQC010012226">
    <property type="protein sequence ID" value="CAG8636100.1"/>
    <property type="molecule type" value="Genomic_DNA"/>
</dbReference>
<keyword evidence="2" id="KW-1185">Reference proteome</keyword>